<dbReference type="AlphaFoldDB" id="A0A0F9M2U9"/>
<comment type="caution">
    <text evidence="1">The sequence shown here is derived from an EMBL/GenBank/DDBJ whole genome shotgun (WGS) entry which is preliminary data.</text>
</comment>
<sequence>MILPLEGLTVYVFDNRKIEDVANGEVVRVRTTKAPSHLGWIGEVGAIEISLKTGYSVTIPEKLIKECVKLLEVTA</sequence>
<accession>A0A0F9M2U9</accession>
<proteinExistence type="predicted"/>
<evidence type="ECO:0000313" key="1">
    <source>
        <dbReference type="EMBL" id="KKM93666.1"/>
    </source>
</evidence>
<dbReference type="EMBL" id="LAZR01006235">
    <property type="protein sequence ID" value="KKM93666.1"/>
    <property type="molecule type" value="Genomic_DNA"/>
</dbReference>
<gene>
    <name evidence="1" type="ORF">LCGC14_1206090</name>
</gene>
<protein>
    <submittedName>
        <fullName evidence="1">Uncharacterized protein</fullName>
    </submittedName>
</protein>
<name>A0A0F9M2U9_9ZZZZ</name>
<reference evidence="1" key="1">
    <citation type="journal article" date="2015" name="Nature">
        <title>Complex archaea that bridge the gap between prokaryotes and eukaryotes.</title>
        <authorList>
            <person name="Spang A."/>
            <person name="Saw J.H."/>
            <person name="Jorgensen S.L."/>
            <person name="Zaremba-Niedzwiedzka K."/>
            <person name="Martijn J."/>
            <person name="Lind A.E."/>
            <person name="van Eijk R."/>
            <person name="Schleper C."/>
            <person name="Guy L."/>
            <person name="Ettema T.J."/>
        </authorList>
    </citation>
    <scope>NUCLEOTIDE SEQUENCE</scope>
</reference>
<organism evidence="1">
    <name type="scientific">marine sediment metagenome</name>
    <dbReference type="NCBI Taxonomy" id="412755"/>
    <lineage>
        <taxon>unclassified sequences</taxon>
        <taxon>metagenomes</taxon>
        <taxon>ecological metagenomes</taxon>
    </lineage>
</organism>